<reference evidence="2 3" key="1">
    <citation type="submission" date="2024-04" db="EMBL/GenBank/DDBJ databases">
        <authorList>
            <person name="Waldvogel A.-M."/>
            <person name="Schoenle A."/>
        </authorList>
    </citation>
    <scope>NUCLEOTIDE SEQUENCE [LARGE SCALE GENOMIC DNA]</scope>
</reference>
<proteinExistence type="predicted"/>
<accession>A0AAV2K0N7</accession>
<keyword evidence="3" id="KW-1185">Reference proteome</keyword>
<evidence type="ECO:0000313" key="3">
    <source>
        <dbReference type="Proteomes" id="UP001497482"/>
    </source>
</evidence>
<dbReference type="Proteomes" id="UP001497482">
    <property type="component" value="Chromosome 15"/>
</dbReference>
<evidence type="ECO:0000313" key="2">
    <source>
        <dbReference type="EMBL" id="CAL1582535.1"/>
    </source>
</evidence>
<feature type="compositionally biased region" description="Polar residues" evidence="1">
    <location>
        <begin position="55"/>
        <end position="70"/>
    </location>
</feature>
<evidence type="ECO:0000256" key="1">
    <source>
        <dbReference type="SAM" id="MobiDB-lite"/>
    </source>
</evidence>
<organism evidence="2 3">
    <name type="scientific">Knipowitschia caucasica</name>
    <name type="common">Caucasian dwarf goby</name>
    <name type="synonym">Pomatoschistus caucasicus</name>
    <dbReference type="NCBI Taxonomy" id="637954"/>
    <lineage>
        <taxon>Eukaryota</taxon>
        <taxon>Metazoa</taxon>
        <taxon>Chordata</taxon>
        <taxon>Craniata</taxon>
        <taxon>Vertebrata</taxon>
        <taxon>Euteleostomi</taxon>
        <taxon>Actinopterygii</taxon>
        <taxon>Neopterygii</taxon>
        <taxon>Teleostei</taxon>
        <taxon>Neoteleostei</taxon>
        <taxon>Acanthomorphata</taxon>
        <taxon>Gobiaria</taxon>
        <taxon>Gobiiformes</taxon>
        <taxon>Gobioidei</taxon>
        <taxon>Gobiidae</taxon>
        <taxon>Gobiinae</taxon>
        <taxon>Knipowitschia</taxon>
    </lineage>
</organism>
<protein>
    <submittedName>
        <fullName evidence="2">Uncharacterized protein</fullName>
    </submittedName>
</protein>
<dbReference type="EMBL" id="OZ035837">
    <property type="protein sequence ID" value="CAL1582535.1"/>
    <property type="molecule type" value="Genomic_DNA"/>
</dbReference>
<feature type="region of interest" description="Disordered" evidence="1">
    <location>
        <begin position="35"/>
        <end position="113"/>
    </location>
</feature>
<gene>
    <name evidence="2" type="ORF">KC01_LOCUS13123</name>
</gene>
<sequence>MCRLGPDSRQQALCQGHGLRLQLGKTEEGKLLLRIDSSSAGSEQNRPHALRTDLSRSPQVAPSSANSNERQCADTAAARAPQGSAHCPPLLAPSQTQQRHKDSSLHNYTKNKY</sequence>
<name>A0AAV2K0N7_KNICA</name>
<dbReference type="AlphaFoldDB" id="A0AAV2K0N7"/>